<feature type="region of interest" description="Disordered" evidence="1">
    <location>
        <begin position="1"/>
        <end position="51"/>
    </location>
</feature>
<feature type="compositionally biased region" description="Polar residues" evidence="1">
    <location>
        <begin position="1"/>
        <end position="14"/>
    </location>
</feature>
<reference evidence="2" key="1">
    <citation type="journal article" date="2006" name="Nature">
        <title>Deciphering the evolution and metabolism of an anammox bacterium from a community genome.</title>
        <authorList>
            <person name="Strous M."/>
            <person name="Pelletier E."/>
            <person name="Mangenot S."/>
            <person name="Rattei T."/>
            <person name="Lehner A."/>
            <person name="Taylor M.W."/>
            <person name="Horn M."/>
            <person name="Daims H."/>
            <person name="Bartol-Mavel D."/>
            <person name="Wincker P."/>
            <person name="Barbe V."/>
            <person name="Fonknechten N."/>
            <person name="Vallenet D."/>
            <person name="Segurens B."/>
            <person name="Schenowitz-Truong C."/>
            <person name="Medigue C."/>
            <person name="Collingro A."/>
            <person name="Snel B."/>
            <person name="Dutilh B.E."/>
            <person name="OpDenCamp H.J.M."/>
            <person name="vanDerDrift C."/>
            <person name="Cirpus I."/>
            <person name="vanDePas-Schoonen K.T."/>
            <person name="Harhangi H.R."/>
            <person name="vanNiftrik L."/>
            <person name="Schmid M."/>
            <person name="Keltjens J."/>
            <person name="vanDeVossenberg J."/>
            <person name="Kartal B."/>
            <person name="Meier H."/>
            <person name="Frishman D."/>
            <person name="Huynen M.A."/>
            <person name="Mewes H."/>
            <person name="Weissenbach J."/>
            <person name="Jetten M.S.M."/>
            <person name="Wagner M."/>
            <person name="LePaslier D."/>
        </authorList>
    </citation>
    <scope>NUCLEOTIDE SEQUENCE</scope>
</reference>
<dbReference type="Proteomes" id="UP000501926">
    <property type="component" value="Chromosome"/>
</dbReference>
<evidence type="ECO:0000256" key="1">
    <source>
        <dbReference type="SAM" id="MobiDB-lite"/>
    </source>
</evidence>
<name>Q1Q4T9_KUEST</name>
<protein>
    <submittedName>
        <fullName evidence="2">Uncharacterized protein</fullName>
    </submittedName>
</protein>
<evidence type="ECO:0000313" key="2">
    <source>
        <dbReference type="EMBL" id="CAJ75031.1"/>
    </source>
</evidence>
<sequence>MKIDHSSPTFNLNKSRARQSGDKEIRSTKSETNFKMQNPNEKKTGFEHLNI</sequence>
<organism evidence="2">
    <name type="scientific">Kuenenia stuttgartiensis</name>
    <dbReference type="NCBI Taxonomy" id="174633"/>
    <lineage>
        <taxon>Bacteria</taxon>
        <taxon>Pseudomonadati</taxon>
        <taxon>Planctomycetota</taxon>
        <taxon>Candidatus Brocadiia</taxon>
        <taxon>Candidatus Brocadiales</taxon>
        <taxon>Candidatus Brocadiaceae</taxon>
        <taxon>Candidatus Kuenenia</taxon>
    </lineage>
</organism>
<dbReference type="EMBL" id="CT573071">
    <property type="protein sequence ID" value="CAJ75031.1"/>
    <property type="molecule type" value="Genomic_DNA"/>
</dbReference>
<evidence type="ECO:0000313" key="3">
    <source>
        <dbReference type="EMBL" id="QII12576.1"/>
    </source>
</evidence>
<feature type="compositionally biased region" description="Basic and acidic residues" evidence="1">
    <location>
        <begin position="40"/>
        <end position="51"/>
    </location>
</feature>
<dbReference type="AlphaFoldDB" id="Q1Q4T9"/>
<proteinExistence type="predicted"/>
<dbReference type="EMBL" id="CP049055">
    <property type="protein sequence ID" value="QII12576.1"/>
    <property type="molecule type" value="Genomic_DNA"/>
</dbReference>
<feature type="compositionally biased region" description="Basic and acidic residues" evidence="1">
    <location>
        <begin position="19"/>
        <end position="29"/>
    </location>
</feature>
<gene>
    <name evidence="3" type="ORF">KsCSTR_31970</name>
    <name evidence="2" type="ORF">kuste4269</name>
</gene>
<evidence type="ECO:0000313" key="4">
    <source>
        <dbReference type="Proteomes" id="UP000501926"/>
    </source>
</evidence>
<reference evidence="3 4" key="3">
    <citation type="submission" date="2020-02" db="EMBL/GenBank/DDBJ databases">
        <title>Newly sequenced genome of strain CSTR1 showed variability in Candidatus Kuenenia stuttgartiensis genomes.</title>
        <authorList>
            <person name="Ding C."/>
            <person name="Adrian L."/>
        </authorList>
    </citation>
    <scope>NUCLEOTIDE SEQUENCE [LARGE SCALE GENOMIC DNA]</scope>
    <source>
        <strain evidence="3 4">CSTR1</strain>
    </source>
</reference>
<reference evidence="2" key="2">
    <citation type="submission" date="2006-01" db="EMBL/GenBank/DDBJ databases">
        <authorList>
            <person name="Genoscope"/>
        </authorList>
    </citation>
    <scope>NUCLEOTIDE SEQUENCE</scope>
</reference>
<accession>Q1Q4T9</accession>
<feature type="compositionally biased region" description="Polar residues" evidence="1">
    <location>
        <begin position="30"/>
        <end position="39"/>
    </location>
</feature>